<dbReference type="AlphaFoldDB" id="N6XCS1"/>
<gene>
    <name evidence="1" type="ORF">HMPREF9004_0373</name>
</gene>
<comment type="caution">
    <text evidence="1">The sequence shown here is derived from an EMBL/GenBank/DDBJ whole genome shotgun (WGS) entry which is preliminary data.</text>
</comment>
<sequence>MSGHGLHEEGHSLGRVEQAPASLRGQARFIARVASRLRADIASAEGAHGLG</sequence>
<dbReference type="EMBL" id="AQHZ01000005">
    <property type="protein sequence ID" value="ENO19038.1"/>
    <property type="molecule type" value="Genomic_DNA"/>
</dbReference>
<evidence type="ECO:0000313" key="2">
    <source>
        <dbReference type="Proteomes" id="UP000013015"/>
    </source>
</evidence>
<protein>
    <submittedName>
        <fullName evidence="1">Uncharacterized protein</fullName>
    </submittedName>
</protein>
<reference evidence="1 2" key="1">
    <citation type="submission" date="2013-03" db="EMBL/GenBank/DDBJ databases">
        <title>Reference genome for the Human Microbiome Project.</title>
        <authorList>
            <person name="Aqrawi P."/>
            <person name="Ayvaz T."/>
            <person name="Bess C."/>
            <person name="Blankenburg K."/>
            <person name="Coyle M."/>
            <person name="Deng J."/>
            <person name="Forbes L."/>
            <person name="Fowler G."/>
            <person name="Francisco L."/>
            <person name="Fu Q."/>
            <person name="Gibbs R."/>
            <person name="Gross S."/>
            <person name="Gubbala S."/>
            <person name="Hale W."/>
            <person name="Hemphill L."/>
            <person name="Highlander S."/>
            <person name="Hirani K."/>
            <person name="Jackson L."/>
            <person name="Jakkamsetti A."/>
            <person name="Javaid M."/>
            <person name="Jayaseelan J.C."/>
            <person name="Jiang H."/>
            <person name="Joshi V."/>
            <person name="Korchina V."/>
            <person name="Kovar C."/>
            <person name="Lara F."/>
            <person name="Lee S."/>
            <person name="Liu Y."/>
            <person name="Mata R."/>
            <person name="Mathew T."/>
            <person name="Munidasa M."/>
            <person name="Muzny D."/>
            <person name="Nazareth L."/>
            <person name="Ngo R."/>
            <person name="Nguyen L."/>
            <person name="Nguyen N."/>
            <person name="Okwuonu G."/>
            <person name="Ongeri F."/>
            <person name="Palculict T."/>
            <person name="Patil S."/>
            <person name="Petrosino J."/>
            <person name="Pham C."/>
            <person name="Pham P."/>
            <person name="Pu L.-L."/>
            <person name="Qin X."/>
            <person name="Qu J."/>
            <person name="Reid J."/>
            <person name="Ross M."/>
            <person name="Ruth R."/>
            <person name="Saada N."/>
            <person name="San Lucas F."/>
            <person name="Santibanez J."/>
            <person name="Shang Y."/>
            <person name="Simmons D."/>
            <person name="Song X.-Z."/>
            <person name="Tang L.-Y."/>
            <person name="Thornton R."/>
            <person name="Warren J."/>
            <person name="Weissenberger G."/>
            <person name="Wilczek-Boney K."/>
            <person name="Worley K."/>
            <person name="Youmans B."/>
            <person name="Zhang J."/>
            <person name="Zhang L."/>
            <person name="Zhao Z."/>
            <person name="Zhou C."/>
            <person name="Zhu D."/>
            <person name="Zhu Y."/>
        </authorList>
    </citation>
    <scope>NUCLEOTIDE SEQUENCE [LARGE SCALE GENOMIC DNA]</scope>
    <source>
        <strain evidence="1 2">F0333</strain>
    </source>
</reference>
<proteinExistence type="predicted"/>
<evidence type="ECO:0000313" key="1">
    <source>
        <dbReference type="EMBL" id="ENO19038.1"/>
    </source>
</evidence>
<accession>N6XCS1</accession>
<name>N6XCS1_9ACTO</name>
<keyword evidence="2" id="KW-1185">Reference proteome</keyword>
<organism evidence="1 2">
    <name type="scientific">Schaalia cardiffensis F0333</name>
    <dbReference type="NCBI Taxonomy" id="888050"/>
    <lineage>
        <taxon>Bacteria</taxon>
        <taxon>Bacillati</taxon>
        <taxon>Actinomycetota</taxon>
        <taxon>Actinomycetes</taxon>
        <taxon>Actinomycetales</taxon>
        <taxon>Actinomycetaceae</taxon>
        <taxon>Schaalia</taxon>
    </lineage>
</organism>
<dbReference type="HOGENOM" id="CLU_3094568_0_0_11"/>
<dbReference type="PATRIC" id="fig|888050.3.peg.362"/>
<dbReference type="Proteomes" id="UP000013015">
    <property type="component" value="Unassembled WGS sequence"/>
</dbReference>